<dbReference type="AlphaFoldDB" id="A0AAP0KA66"/>
<sequence length="510" mass="56346">MATISSAMISFYALLLLLFVGAAKATASPSWESTIRMPTDSEVDFKVNDGDEEGTIWAVLVAGSSGYGNYRHQADVCHAYQLLKKGGVKEENVVVFMYDDIASNPLNPRPGVLINHPQGTDVYVGVPKDYTGENVNTKNFYAVLLGDKSSVKGGSGKVVDSKPNDRIFIYYSDHGGPGVLGMPNLPYLYGDEFIEVLKKKHASNSYKSMVIYVEACESGSVFEGMMPENLNVYVTTASNAEESSWGTYCPGMDPPPPPEYVTCLGDLYSIAWLEDRPACGLSRTYSCAVCYHLCSETHNLKKETLKQQYKTVKFRTSNGKTYNAGSHVMEYGNKSIKAETLDLYQGFDPANADAESNKLRPIKHVEAVNQRDADLLFMWHRYKQLEEGSSEKAEALKQIAETTMHRNHLDASIQLIGNLLFGQQRGAKIISAVRKPGLPLVDDWECLKTMVRAFESRCGSLTQYGMKHMRAFANICNNGISKEAMKEACMAACGAYNSQIWSPGRGYYSA</sequence>
<keyword evidence="4" id="KW-0378">Hydrolase</keyword>
<keyword evidence="2" id="KW-0645">Protease</keyword>
<evidence type="ECO:0000256" key="1">
    <source>
        <dbReference type="ARBA" id="ARBA00009941"/>
    </source>
</evidence>
<dbReference type="GO" id="GO:0006624">
    <property type="term" value="P:vacuolar protein processing"/>
    <property type="evidence" value="ECO:0007669"/>
    <property type="project" value="TreeGrafter"/>
</dbReference>
<evidence type="ECO:0000256" key="3">
    <source>
        <dbReference type="ARBA" id="ARBA00022729"/>
    </source>
</evidence>
<evidence type="ECO:0000256" key="2">
    <source>
        <dbReference type="ARBA" id="ARBA00022670"/>
    </source>
</evidence>
<dbReference type="GO" id="GO:0004197">
    <property type="term" value="F:cysteine-type endopeptidase activity"/>
    <property type="evidence" value="ECO:0007669"/>
    <property type="project" value="InterPro"/>
</dbReference>
<dbReference type="Gene3D" id="3.40.50.1460">
    <property type="match status" value="1"/>
</dbReference>
<evidence type="ECO:0000313" key="11">
    <source>
        <dbReference type="EMBL" id="KAK9148019.1"/>
    </source>
</evidence>
<feature type="active site" evidence="8">
    <location>
        <position position="174"/>
    </location>
</feature>
<dbReference type="InterPro" id="IPR046427">
    <property type="entry name" value="Legumain_prodom_sf"/>
</dbReference>
<evidence type="ECO:0000313" key="12">
    <source>
        <dbReference type="Proteomes" id="UP001419268"/>
    </source>
</evidence>
<name>A0AAP0KA66_9MAGN</name>
<evidence type="ECO:0000256" key="9">
    <source>
        <dbReference type="SAM" id="SignalP"/>
    </source>
</evidence>
<dbReference type="Pfam" id="PF20985">
    <property type="entry name" value="Legum_prodom"/>
    <property type="match status" value="1"/>
</dbReference>
<dbReference type="Gene3D" id="1.10.132.130">
    <property type="match status" value="1"/>
</dbReference>
<dbReference type="GO" id="GO:0005773">
    <property type="term" value="C:vacuole"/>
    <property type="evidence" value="ECO:0007669"/>
    <property type="project" value="GOC"/>
</dbReference>
<dbReference type="PANTHER" id="PTHR12000">
    <property type="entry name" value="HEMOGLOBINASE FAMILY MEMBER"/>
    <property type="match status" value="1"/>
</dbReference>
<accession>A0AAP0KA66</accession>
<dbReference type="Pfam" id="PF01650">
    <property type="entry name" value="Peptidase_C13"/>
    <property type="match status" value="1"/>
</dbReference>
<dbReference type="CDD" id="cd21115">
    <property type="entry name" value="legumain_C"/>
    <property type="match status" value="1"/>
</dbReference>
<dbReference type="InterPro" id="IPR001096">
    <property type="entry name" value="Peptidase_C13"/>
</dbReference>
<proteinExistence type="inferred from homology"/>
<comment type="caution">
    <text evidence="11">The sequence shown here is derived from an EMBL/GenBank/DDBJ whole genome shotgun (WGS) entry which is preliminary data.</text>
</comment>
<dbReference type="PIRSF" id="PIRSF500139">
    <property type="entry name" value="AE"/>
    <property type="match status" value="1"/>
</dbReference>
<keyword evidence="5" id="KW-0788">Thiol protease</keyword>
<feature type="chain" id="PRO_5042938538" description="Legumain prodomain domain-containing protein" evidence="9">
    <location>
        <begin position="26"/>
        <end position="510"/>
    </location>
</feature>
<dbReference type="PRINTS" id="PR00776">
    <property type="entry name" value="HEMOGLOBNASE"/>
</dbReference>
<dbReference type="Proteomes" id="UP001419268">
    <property type="component" value="Unassembled WGS sequence"/>
</dbReference>
<dbReference type="PIRSF" id="PIRSF019663">
    <property type="entry name" value="Legumain"/>
    <property type="match status" value="1"/>
</dbReference>
<reference evidence="11 12" key="1">
    <citation type="submission" date="2024-01" db="EMBL/GenBank/DDBJ databases">
        <title>Genome assemblies of Stephania.</title>
        <authorList>
            <person name="Yang L."/>
        </authorList>
    </citation>
    <scope>NUCLEOTIDE SEQUENCE [LARGE SCALE GENOMIC DNA]</scope>
    <source>
        <strain evidence="11">JXDWG</strain>
        <tissue evidence="11">Leaf</tissue>
    </source>
</reference>
<evidence type="ECO:0000256" key="5">
    <source>
        <dbReference type="ARBA" id="ARBA00022807"/>
    </source>
</evidence>
<keyword evidence="6" id="KW-1015">Disulfide bond</keyword>
<evidence type="ECO:0000256" key="7">
    <source>
        <dbReference type="ARBA" id="ARBA00023180"/>
    </source>
</evidence>
<dbReference type="GO" id="GO:0051603">
    <property type="term" value="P:proteolysis involved in protein catabolic process"/>
    <property type="evidence" value="ECO:0007669"/>
    <property type="project" value="InterPro"/>
</dbReference>
<protein>
    <recommendedName>
        <fullName evidence="10">Legumain prodomain domain-containing protein</fullName>
    </recommendedName>
</protein>
<feature type="signal peptide" evidence="9">
    <location>
        <begin position="1"/>
        <end position="25"/>
    </location>
</feature>
<feature type="domain" description="Legumain prodomain" evidence="10">
    <location>
        <begin position="397"/>
        <end position="493"/>
    </location>
</feature>
<evidence type="ECO:0000256" key="6">
    <source>
        <dbReference type="ARBA" id="ARBA00023157"/>
    </source>
</evidence>
<keyword evidence="3 9" id="KW-0732">Signal</keyword>
<keyword evidence="7" id="KW-0325">Glycoprotein</keyword>
<keyword evidence="12" id="KW-1185">Reference proteome</keyword>
<dbReference type="InterPro" id="IPR043577">
    <property type="entry name" value="AE"/>
</dbReference>
<dbReference type="EMBL" id="JBBNAG010000003">
    <property type="protein sequence ID" value="KAK9148019.1"/>
    <property type="molecule type" value="Genomic_DNA"/>
</dbReference>
<dbReference type="PANTHER" id="PTHR12000:SF42">
    <property type="entry name" value="LEGUMAIN"/>
    <property type="match status" value="1"/>
</dbReference>
<evidence type="ECO:0000259" key="10">
    <source>
        <dbReference type="Pfam" id="PF20985"/>
    </source>
</evidence>
<comment type="similarity">
    <text evidence="1">Belongs to the peptidase C13 family.</text>
</comment>
<dbReference type="InterPro" id="IPR048501">
    <property type="entry name" value="Legum_prodom"/>
</dbReference>
<gene>
    <name evidence="11" type="ORF">Scep_006776</name>
</gene>
<dbReference type="FunFam" id="1.10.132.130:FF:000001">
    <property type="entry name" value="Vacuolar-processing enzyme beta-isozyme"/>
    <property type="match status" value="1"/>
</dbReference>
<evidence type="ECO:0000256" key="4">
    <source>
        <dbReference type="ARBA" id="ARBA00022801"/>
    </source>
</evidence>
<dbReference type="FunFam" id="3.40.50.1460:FF:000005">
    <property type="entry name" value="Vacuolar-processing enzyme beta-isozyme"/>
    <property type="match status" value="1"/>
</dbReference>
<feature type="active site" description="Nucleophile" evidence="8">
    <location>
        <position position="216"/>
    </location>
</feature>
<evidence type="ECO:0000256" key="8">
    <source>
        <dbReference type="PIRSR" id="PIRSR019663-1"/>
    </source>
</evidence>
<organism evidence="11 12">
    <name type="scientific">Stephania cephalantha</name>
    <dbReference type="NCBI Taxonomy" id="152367"/>
    <lineage>
        <taxon>Eukaryota</taxon>
        <taxon>Viridiplantae</taxon>
        <taxon>Streptophyta</taxon>
        <taxon>Embryophyta</taxon>
        <taxon>Tracheophyta</taxon>
        <taxon>Spermatophyta</taxon>
        <taxon>Magnoliopsida</taxon>
        <taxon>Ranunculales</taxon>
        <taxon>Menispermaceae</taxon>
        <taxon>Menispermoideae</taxon>
        <taxon>Cissampelideae</taxon>
        <taxon>Stephania</taxon>
    </lineage>
</organism>